<organism evidence="2 3">
    <name type="scientific">Thermophagus xiamenensis</name>
    <dbReference type="NCBI Taxonomy" id="385682"/>
    <lineage>
        <taxon>Bacteria</taxon>
        <taxon>Pseudomonadati</taxon>
        <taxon>Bacteroidota</taxon>
        <taxon>Bacteroidia</taxon>
        <taxon>Marinilabiliales</taxon>
        <taxon>Marinilabiliaceae</taxon>
        <taxon>Thermophagus</taxon>
    </lineage>
</organism>
<dbReference type="Pfam" id="PF19775">
    <property type="entry name" value="DUF6261"/>
    <property type="match status" value="1"/>
</dbReference>
<evidence type="ECO:0000313" key="2">
    <source>
        <dbReference type="EMBL" id="SFE13996.1"/>
    </source>
</evidence>
<dbReference type="AlphaFoldDB" id="A0A1I1Y363"/>
<evidence type="ECO:0000256" key="1">
    <source>
        <dbReference type="SAM" id="MobiDB-lite"/>
    </source>
</evidence>
<name>A0A1I1Y363_9BACT</name>
<feature type="region of interest" description="Disordered" evidence="1">
    <location>
        <begin position="231"/>
        <end position="257"/>
    </location>
</feature>
<sequence>MFINALIYRLHNSEFLQYFDFLLEILKTKDPDLLKIREIYDRILSKYQLMTSIFKPERGSDLTPLLEEADERRDAAINGLLALLDAYLNHANSQKRDAAMLLLNEASPYGRGISRLNYQSETSTIDSLINKWKGSAECMTAFETLGITDWLEELENANQTFRQYYLERLKEDANSPEIKLKDLRKEMTDLYRLLTNHLEVQANISDDPLYDEVIRAINELNERYNRLVIARQGGDEEDSDTSSGDESDSVSSEYGQN</sequence>
<feature type="compositionally biased region" description="Acidic residues" evidence="1">
    <location>
        <begin position="235"/>
        <end position="248"/>
    </location>
</feature>
<dbReference type="EMBL" id="FONA01000007">
    <property type="protein sequence ID" value="SFE13996.1"/>
    <property type="molecule type" value="Genomic_DNA"/>
</dbReference>
<accession>A0A1I1Y363</accession>
<proteinExistence type="predicted"/>
<dbReference type="Proteomes" id="UP000181976">
    <property type="component" value="Unassembled WGS sequence"/>
</dbReference>
<dbReference type="eggNOG" id="ENOG5031Z76">
    <property type="taxonomic scope" value="Bacteria"/>
</dbReference>
<evidence type="ECO:0000313" key="3">
    <source>
        <dbReference type="Proteomes" id="UP000181976"/>
    </source>
</evidence>
<keyword evidence="3" id="KW-1185">Reference proteome</keyword>
<dbReference type="InterPro" id="IPR046228">
    <property type="entry name" value="DUF6261"/>
</dbReference>
<gene>
    <name evidence="2" type="ORF">SAMN05444380_10757</name>
</gene>
<dbReference type="RefSeq" id="WP_010526227.1">
    <property type="nucleotide sequence ID" value="NZ_AFSL01000006.1"/>
</dbReference>
<protein>
    <submittedName>
        <fullName evidence="2">Uncharacterized protein</fullName>
    </submittedName>
</protein>
<dbReference type="STRING" id="385682.SAMN05444380_10757"/>
<dbReference type="InParanoid" id="A0A1I1Y363"/>
<reference evidence="2 3" key="1">
    <citation type="submission" date="2016-10" db="EMBL/GenBank/DDBJ databases">
        <authorList>
            <person name="de Groot N.N."/>
        </authorList>
    </citation>
    <scope>NUCLEOTIDE SEQUENCE [LARGE SCALE GENOMIC DNA]</scope>
    <source>
        <strain evidence="2 3">DSM 19012</strain>
    </source>
</reference>